<sequence>MEQAIGSDRGDAIVSAMIEHLRERRILLPASAALEKIALAARALTRKRAYKNLVDGLPKSTIAALESLLVVDDEQSRTPLTWLREWPEAPRQKNLVALVERLQYVRKLDVGPDRERRIHQARYAAIARETTILSAQHLSRFDMERRLATLIVFAREMETILTDATLMMFDKMLGSVFRRADNTHKENLVARAKTLDASTRALLGMARAMLAAKEHGEDQVTTVERALGWKRLKAIVDEADKTVAMTRPDNLGEIVERYASVRRMTPLILGAFAFHACKESDTLLAALDMLRGLHANGAKKLPPHPPTTFLKPAWRKFVKTDTGVDRRSYEVAVMMTLRERLRSGDVWVEGSRAFRAFDDFLLPPDAFATRRSAGELGLAVDDRFEDWRAEKTKLLESRLWEVDELAAAGELPEATLTEEGLSISPIRRQENDAADAIARRLYAMLPRLRVTELLAEVHGWTGFADRFGHLRTGAPPDDPQAMMTALLADATNLGLARMARSSKVFSHSKLLWIAEWHVRDETYQAALACLVDAIHAQPFTKIWGDGDASSSDGQFFRAGGHGEGRADYNGKYGSEPGVKFYTHVSDRYAPSHTKVIAANASEAAHVLDGLMHHETALNIREHYTDTAGAIDHLFALCGLLGYRFAPRIRDLADRRLYVIDPRADYKALGTMIGGVIDTRLPGNNWDEILRSGASIRAGTVAPSVLMRRLAAYPRQNALAKALREIGRLERTLFTLDWISDPALRRRANAGLNKGEAHHALKRAVFFHRLGEIRDRTFENQCYRASGLNLAVAAIILWNTVYLGRAVDELRFRGEILSDEPLAHVAPLGWEHIAFNGDYIWPAEPLRTAFRPLRNPRADFLEAA</sequence>
<evidence type="ECO:0000259" key="5">
    <source>
        <dbReference type="Pfam" id="PF01526"/>
    </source>
</evidence>
<evidence type="ECO:0000313" key="6">
    <source>
        <dbReference type="EMBL" id="TRL22628.1"/>
    </source>
</evidence>
<name>A0A549SCM9_METSR</name>
<dbReference type="GO" id="GO:0004803">
    <property type="term" value="F:transposase activity"/>
    <property type="evidence" value="ECO:0007669"/>
    <property type="project" value="InterPro"/>
</dbReference>
<dbReference type="GO" id="GO:0006313">
    <property type="term" value="P:DNA transposition"/>
    <property type="evidence" value="ECO:0007669"/>
    <property type="project" value="InterPro"/>
</dbReference>
<comment type="caution">
    <text evidence="6">The sequence shown here is derived from an EMBL/GenBank/DDBJ whole genome shotgun (WGS) entry which is preliminary data.</text>
</comment>
<evidence type="ECO:0000256" key="1">
    <source>
        <dbReference type="ARBA" id="ARBA00009402"/>
    </source>
</evidence>
<evidence type="ECO:0000256" key="3">
    <source>
        <dbReference type="ARBA" id="ARBA00023125"/>
    </source>
</evidence>
<dbReference type="NCBIfam" id="NF033527">
    <property type="entry name" value="transpos_Tn3"/>
    <property type="match status" value="1"/>
</dbReference>
<dbReference type="AlphaFoldDB" id="A0A549SCM9"/>
<protein>
    <submittedName>
        <fullName evidence="6">Tn3 family transposase</fullName>
    </submittedName>
</protein>
<gene>
    <name evidence="6" type="ORF">FM996_21215</name>
</gene>
<feature type="domain" description="Tn3 transposase DDE" evidence="5">
    <location>
        <begin position="452"/>
        <end position="838"/>
    </location>
</feature>
<evidence type="ECO:0000256" key="4">
    <source>
        <dbReference type="ARBA" id="ARBA00023172"/>
    </source>
</evidence>
<keyword evidence="3" id="KW-0238">DNA-binding</keyword>
<dbReference type="Pfam" id="PF01526">
    <property type="entry name" value="DDE_Tnp_Tn3"/>
    <property type="match status" value="1"/>
</dbReference>
<dbReference type="InterPro" id="IPR002513">
    <property type="entry name" value="Tn3_Tnp_DDE_dom"/>
</dbReference>
<comment type="similarity">
    <text evidence="1">Belongs to the transposase 7 family.</text>
</comment>
<evidence type="ECO:0000313" key="7">
    <source>
        <dbReference type="Proteomes" id="UP000316781"/>
    </source>
</evidence>
<organism evidence="6 7">
    <name type="scientific">Methylosinus sporium</name>
    <dbReference type="NCBI Taxonomy" id="428"/>
    <lineage>
        <taxon>Bacteria</taxon>
        <taxon>Pseudomonadati</taxon>
        <taxon>Pseudomonadota</taxon>
        <taxon>Alphaproteobacteria</taxon>
        <taxon>Hyphomicrobiales</taxon>
        <taxon>Methylocystaceae</taxon>
        <taxon>Methylosinus</taxon>
    </lineage>
</organism>
<proteinExistence type="inferred from homology"/>
<accession>A0A549SCM9</accession>
<dbReference type="Proteomes" id="UP000316781">
    <property type="component" value="Unassembled WGS sequence"/>
</dbReference>
<keyword evidence="2" id="KW-0815">Transposition</keyword>
<dbReference type="GO" id="GO:0003677">
    <property type="term" value="F:DNA binding"/>
    <property type="evidence" value="ECO:0007669"/>
    <property type="project" value="UniProtKB-KW"/>
</dbReference>
<dbReference type="EMBL" id="VJMF01000127">
    <property type="protein sequence ID" value="TRL22628.1"/>
    <property type="molecule type" value="Genomic_DNA"/>
</dbReference>
<dbReference type="InterPro" id="IPR047653">
    <property type="entry name" value="Tn3-like_transpos"/>
</dbReference>
<reference evidence="6 7" key="1">
    <citation type="submission" date="2019-07" db="EMBL/GenBank/DDBJ databases">
        <title>Ln-dependent methylotrophs.</title>
        <authorList>
            <person name="Tani A."/>
        </authorList>
    </citation>
    <scope>NUCLEOTIDE SEQUENCE [LARGE SCALE GENOMIC DNA]</scope>
    <source>
        <strain evidence="6 7">SM89A</strain>
    </source>
</reference>
<evidence type="ECO:0000256" key="2">
    <source>
        <dbReference type="ARBA" id="ARBA00022578"/>
    </source>
</evidence>
<keyword evidence="4" id="KW-0233">DNA recombination</keyword>